<dbReference type="PANTHER" id="PTHR19446">
    <property type="entry name" value="REVERSE TRANSCRIPTASES"/>
    <property type="match status" value="1"/>
</dbReference>
<dbReference type="InterPro" id="IPR000477">
    <property type="entry name" value="RT_dom"/>
</dbReference>
<feature type="domain" description="Reverse transcriptase" evidence="2">
    <location>
        <begin position="459"/>
        <end position="726"/>
    </location>
</feature>
<reference evidence="3 4" key="1">
    <citation type="submission" date="2017-12" db="EMBL/GenBank/DDBJ databases">
        <authorList>
            <person name="Pombert J.-F."/>
            <person name="Haag K.L."/>
            <person name="Ebert D."/>
        </authorList>
    </citation>
    <scope>NUCLEOTIDE SEQUENCE [LARGE SCALE GENOMIC DNA]</scope>
    <source>
        <strain evidence="3">IL-BN-2</strain>
    </source>
</reference>
<feature type="region of interest" description="Disordered" evidence="1">
    <location>
        <begin position="161"/>
        <end position="246"/>
    </location>
</feature>
<feature type="compositionally biased region" description="Basic and acidic residues" evidence="1">
    <location>
        <begin position="198"/>
        <end position="208"/>
    </location>
</feature>
<dbReference type="SUPFAM" id="SSF56672">
    <property type="entry name" value="DNA/RNA polymerases"/>
    <property type="match status" value="1"/>
</dbReference>
<keyword evidence="3" id="KW-0695">RNA-directed DNA polymerase</keyword>
<comment type="caution">
    <text evidence="3">The sequence shown here is derived from an EMBL/GenBank/DDBJ whole genome shotgun (WGS) entry which is preliminary data.</text>
</comment>
<dbReference type="AlphaFoldDB" id="A0A4Q9LJ41"/>
<evidence type="ECO:0000313" key="4">
    <source>
        <dbReference type="Proteomes" id="UP000293045"/>
    </source>
</evidence>
<dbReference type="SUPFAM" id="SSF56219">
    <property type="entry name" value="DNase I-like"/>
    <property type="match status" value="1"/>
</dbReference>
<protein>
    <submittedName>
        <fullName evidence="3">Putative reverse transcriptase</fullName>
    </submittedName>
</protein>
<evidence type="ECO:0000259" key="2">
    <source>
        <dbReference type="PROSITE" id="PS50878"/>
    </source>
</evidence>
<dbReference type="GO" id="GO:0003964">
    <property type="term" value="F:RNA-directed DNA polymerase activity"/>
    <property type="evidence" value="ECO:0007669"/>
    <property type="project" value="UniProtKB-KW"/>
</dbReference>
<dbReference type="Gene3D" id="3.60.10.10">
    <property type="entry name" value="Endonuclease/exonuclease/phosphatase"/>
    <property type="match status" value="1"/>
</dbReference>
<dbReference type="VEuPathDB" id="MicrosporidiaDB:CWI36_0308p0020"/>
<gene>
    <name evidence="3" type="ORF">CWI39_0377p0010</name>
</gene>
<accession>A0A4Q9LJ41</accession>
<dbReference type="InterPro" id="IPR043502">
    <property type="entry name" value="DNA/RNA_pol_sf"/>
</dbReference>
<keyword evidence="3" id="KW-0808">Transferase</keyword>
<dbReference type="Proteomes" id="UP000293045">
    <property type="component" value="Unassembled WGS sequence"/>
</dbReference>
<evidence type="ECO:0000256" key="1">
    <source>
        <dbReference type="SAM" id="MobiDB-lite"/>
    </source>
</evidence>
<evidence type="ECO:0000313" key="3">
    <source>
        <dbReference type="EMBL" id="TBU07060.1"/>
    </source>
</evidence>
<keyword evidence="3" id="KW-0548">Nucleotidyltransferase</keyword>
<dbReference type="EMBL" id="PIXR01000377">
    <property type="protein sequence ID" value="TBU07060.1"/>
    <property type="molecule type" value="Genomic_DNA"/>
</dbReference>
<dbReference type="PROSITE" id="PS50878">
    <property type="entry name" value="RT_POL"/>
    <property type="match status" value="1"/>
</dbReference>
<proteinExistence type="predicted"/>
<sequence length="726" mass="80093">MLAKTNSIALEVLFKEIEKLRKVAKRSRRCRTHKCVITVVALVSSVRLKARAKDPPADPAASELVCNAAELTEKPLEQNLVVNEAKSQSFGPTLAARSALAKARSLVKQIVLRTGIFTDLTANAVDSLAAGICPVEVQICNAAESQGLQAERAMNVSHQGARPVECGTGNTTLPPIATPRSIEKNLPEKTSVSASGKSLKDKNKELFESKATGNPASKPRAVKLQTAKKPSFDRTKAPSKQSRGKLNLNRAQCEDVVQGKSPFVLNRHRSVFAETLQAKGSKGTSVKRVIKRDGRRRLDGTVETVSRKHLGYCKTHTLGRKKSVGICTESYGNLRLLTLNVNSFGSKREEVLMLTGKLHPDILCLQETLRYTESSRHVIPGYEVIESFANKEEKDGRGLVLAVRCKLDLTLSSVEVHPNLLAGSVCGKKASGGWFKLLVVNLYIPPKCSLYGNRAETLEALGSFLVSENKKNGLDDILQKKACGLDEVPVEAYKALLMDSHGVSLMAQHILHVLNEAWTNRIPDSWRVSVIVPVPNKEECVAQVATLLEIQRRRFIRGRETLCLFIDFEKAYDRVPHDLILLKLKEQGFSGKLLRFLKDLYTDLQVGVKVGDKTTSLFPYNIGLRQGCPLSPLLFDLYIDDIFRGVNGIVCEGLNYRFPGLLFADDIELFGMSKVRIVIVVCGVTRSLAAAFGCRENFAQLVAFRECDIQPLYEKAAMSRVRGFLK</sequence>
<dbReference type="VEuPathDB" id="MicrosporidiaDB:CWI36_2117p0010"/>
<name>A0A4Q9LJ41_9MICR</name>
<dbReference type="Pfam" id="PF00078">
    <property type="entry name" value="RVT_1"/>
    <property type="match status" value="1"/>
</dbReference>
<dbReference type="InterPro" id="IPR036691">
    <property type="entry name" value="Endo/exonu/phosph_ase_sf"/>
</dbReference>
<organism evidence="3 4">
    <name type="scientific">Hamiltosporidium magnivora</name>
    <dbReference type="NCBI Taxonomy" id="148818"/>
    <lineage>
        <taxon>Eukaryota</taxon>
        <taxon>Fungi</taxon>
        <taxon>Fungi incertae sedis</taxon>
        <taxon>Microsporidia</taxon>
        <taxon>Dubosqiidae</taxon>
        <taxon>Hamiltosporidium</taxon>
    </lineage>
</organism>
<dbReference type="VEuPathDB" id="MicrosporidiaDB:CWI39_0377p0010"/>